<dbReference type="eggNOG" id="ENOG5032QF4">
    <property type="taxonomic scope" value="Bacteria"/>
</dbReference>
<dbReference type="Proteomes" id="UP000054363">
    <property type="component" value="Unassembled WGS sequence"/>
</dbReference>
<proteinExistence type="predicted"/>
<accession>A0A094IU14</accession>
<dbReference type="RefSeq" id="WP_034773259.1">
    <property type="nucleotide sequence ID" value="NZ_JPER01000001.1"/>
</dbReference>
<sequence>MWQAKALIMGMLVAASASAQQLSDPTEPPRVLEQGTKVAPQTSLRLESIQWTENLRVARINGERLREGDTYNNYKIQSIGMDQVTLLNIRTNEQLTLAMFAKVKQLSEPKGNRS</sequence>
<evidence type="ECO:0008006" key="5">
    <source>
        <dbReference type="Google" id="ProtNLM"/>
    </source>
</evidence>
<evidence type="ECO:0000313" key="3">
    <source>
        <dbReference type="EMBL" id="KFZ31170.1"/>
    </source>
</evidence>
<dbReference type="STRING" id="435908.IDSA_00070"/>
<gene>
    <name evidence="3" type="ORF">IDSA_00070</name>
</gene>
<evidence type="ECO:0000256" key="1">
    <source>
        <dbReference type="SAM" id="MobiDB-lite"/>
    </source>
</evidence>
<feature type="chain" id="PRO_5001900318" description="MSHA biogenesis protein MshK" evidence="2">
    <location>
        <begin position="20"/>
        <end position="114"/>
    </location>
</feature>
<comment type="caution">
    <text evidence="3">The sequence shown here is derived from an EMBL/GenBank/DDBJ whole genome shotgun (WGS) entry which is preliminary data.</text>
</comment>
<evidence type="ECO:0000256" key="2">
    <source>
        <dbReference type="SAM" id="SignalP"/>
    </source>
</evidence>
<dbReference type="EMBL" id="JPER01000001">
    <property type="protein sequence ID" value="KFZ31170.1"/>
    <property type="molecule type" value="Genomic_DNA"/>
</dbReference>
<protein>
    <recommendedName>
        <fullName evidence="5">MSHA biogenesis protein MshK</fullName>
    </recommendedName>
</protein>
<dbReference type="AlphaFoldDB" id="A0A094IU14"/>
<feature type="region of interest" description="Disordered" evidence="1">
    <location>
        <begin position="18"/>
        <end position="38"/>
    </location>
</feature>
<keyword evidence="4" id="KW-1185">Reference proteome</keyword>
<name>A0A094IU14_9GAMM</name>
<feature type="signal peptide" evidence="2">
    <location>
        <begin position="1"/>
        <end position="19"/>
    </location>
</feature>
<organism evidence="3 4">
    <name type="scientific">Pseudidiomarina salinarum</name>
    <dbReference type="NCBI Taxonomy" id="435908"/>
    <lineage>
        <taxon>Bacteria</taxon>
        <taxon>Pseudomonadati</taxon>
        <taxon>Pseudomonadota</taxon>
        <taxon>Gammaproteobacteria</taxon>
        <taxon>Alteromonadales</taxon>
        <taxon>Idiomarinaceae</taxon>
        <taxon>Pseudidiomarina</taxon>
    </lineage>
</organism>
<reference evidence="3 4" key="1">
    <citation type="submission" date="2014-06" db="EMBL/GenBank/DDBJ databases">
        <title>The draft genome sequence of Idiomarina salinarum ISL-52.</title>
        <authorList>
            <person name="Du J."/>
            <person name="Shao Z."/>
        </authorList>
    </citation>
    <scope>NUCLEOTIDE SEQUENCE [LARGE SCALE GENOMIC DNA]</scope>
    <source>
        <strain evidence="3 4">ISL-52</strain>
    </source>
</reference>
<keyword evidence="2" id="KW-0732">Signal</keyword>
<evidence type="ECO:0000313" key="4">
    <source>
        <dbReference type="Proteomes" id="UP000054363"/>
    </source>
</evidence>
<dbReference type="OrthoDB" id="6240912at2"/>